<dbReference type="EMBL" id="VCDI01000001">
    <property type="protein sequence ID" value="TLU73671.1"/>
    <property type="molecule type" value="Genomic_DNA"/>
</dbReference>
<organism evidence="3 4">
    <name type="scientific">Lichenicoccus roseus</name>
    <dbReference type="NCBI Taxonomy" id="2683649"/>
    <lineage>
        <taxon>Bacteria</taxon>
        <taxon>Pseudomonadati</taxon>
        <taxon>Pseudomonadota</taxon>
        <taxon>Alphaproteobacteria</taxon>
        <taxon>Acetobacterales</taxon>
        <taxon>Acetobacteraceae</taxon>
        <taxon>Lichenicoccus</taxon>
    </lineage>
</organism>
<keyword evidence="2" id="KW-0812">Transmembrane</keyword>
<dbReference type="PANTHER" id="PTHR30203:SF33">
    <property type="entry name" value="BLR4455 PROTEIN"/>
    <property type="match status" value="1"/>
</dbReference>
<name>A0A5R9JDH0_9PROT</name>
<dbReference type="Gene3D" id="2.20.200.10">
    <property type="entry name" value="Outer membrane efflux proteins (OEP)"/>
    <property type="match status" value="1"/>
</dbReference>
<evidence type="ECO:0000256" key="2">
    <source>
        <dbReference type="RuleBase" id="RU362097"/>
    </source>
</evidence>
<dbReference type="Pfam" id="PF02321">
    <property type="entry name" value="OEP"/>
    <property type="match status" value="2"/>
</dbReference>
<keyword evidence="4" id="KW-1185">Reference proteome</keyword>
<dbReference type="Gene3D" id="1.20.1600.10">
    <property type="entry name" value="Outer membrane efflux proteins (OEP)"/>
    <property type="match status" value="1"/>
</dbReference>
<dbReference type="GO" id="GO:0015562">
    <property type="term" value="F:efflux transmembrane transporter activity"/>
    <property type="evidence" value="ECO:0007669"/>
    <property type="project" value="InterPro"/>
</dbReference>
<dbReference type="OrthoDB" id="9783100at2"/>
<dbReference type="InterPro" id="IPR003423">
    <property type="entry name" value="OMP_efflux"/>
</dbReference>
<keyword evidence="2" id="KW-0472">Membrane</keyword>
<dbReference type="GO" id="GO:0005886">
    <property type="term" value="C:plasma membrane"/>
    <property type="evidence" value="ECO:0007669"/>
    <property type="project" value="UniProtKB-SubCell"/>
</dbReference>
<dbReference type="PANTHER" id="PTHR30203">
    <property type="entry name" value="OUTER MEMBRANE CATION EFFLUX PROTEIN"/>
    <property type="match status" value="1"/>
</dbReference>
<dbReference type="AlphaFoldDB" id="A0A5R9JDH0"/>
<keyword evidence="2" id="KW-0449">Lipoprotein</keyword>
<accession>A0A5R9JDH0</accession>
<evidence type="ECO:0000256" key="1">
    <source>
        <dbReference type="ARBA" id="ARBA00007613"/>
    </source>
</evidence>
<evidence type="ECO:0000313" key="4">
    <source>
        <dbReference type="Proteomes" id="UP000305654"/>
    </source>
</evidence>
<comment type="caution">
    <text evidence="3">The sequence shown here is derived from an EMBL/GenBank/DDBJ whole genome shotgun (WGS) entry which is preliminary data.</text>
</comment>
<evidence type="ECO:0000313" key="3">
    <source>
        <dbReference type="EMBL" id="TLU73671.1"/>
    </source>
</evidence>
<proteinExistence type="inferred from homology"/>
<dbReference type="InterPro" id="IPR010131">
    <property type="entry name" value="MdtP/NodT-like"/>
</dbReference>
<comment type="subcellular location">
    <subcellularLocation>
        <location evidence="2">Cell membrane</location>
        <topology evidence="2">Lipid-anchor</topology>
    </subcellularLocation>
</comment>
<dbReference type="NCBIfam" id="TIGR01845">
    <property type="entry name" value="outer_NodT"/>
    <property type="match status" value="1"/>
</dbReference>
<keyword evidence="2" id="KW-0564">Palmitate</keyword>
<protein>
    <submittedName>
        <fullName evidence="3">Efflux transporter outer membrane subunit</fullName>
    </submittedName>
</protein>
<keyword evidence="2" id="KW-1134">Transmembrane beta strand</keyword>
<dbReference type="SUPFAM" id="SSF56954">
    <property type="entry name" value="Outer membrane efflux proteins (OEP)"/>
    <property type="match status" value="1"/>
</dbReference>
<gene>
    <name evidence="3" type="ORF">FE263_00040</name>
</gene>
<comment type="similarity">
    <text evidence="1 2">Belongs to the outer membrane factor (OMF) (TC 1.B.17) family.</text>
</comment>
<dbReference type="Proteomes" id="UP000305654">
    <property type="component" value="Unassembled WGS sequence"/>
</dbReference>
<reference evidence="3 4" key="1">
    <citation type="submission" date="2019-05" db="EMBL/GenBank/DDBJ databases">
        <authorList>
            <person name="Pankratov T."/>
            <person name="Grouzdev D."/>
        </authorList>
    </citation>
    <scope>NUCLEOTIDE SEQUENCE [LARGE SCALE GENOMIC DNA]</scope>
    <source>
        <strain evidence="3 4">KEBCLARHB70R</strain>
    </source>
</reference>
<sequence>MSLPSACPAASPPGWLAAMSGALRSRALPAVCSVAVLSACAVGPDYRRPATAPLTRYTETALAGSTQSEPVPGGGSQSTVVGGDIPGEWWALFRSPAITALVRAALAQNPNVASAQASLRQARELRLQQEGTLFPDITGVLAHARQEEPLSFEGVRTPSLLFSDVDAQLNLSYTIDVWGGLRRAVEAAGAHVDYQRYELEAIDLALSAGVATSAVTAASLAAQIKVQQDLIGFEQRQLQTVRRQFELGGATGTDVATQEAQVATAQTVLVPLQTQLAQTRDQLAAYLGRAPSEVSIPALDLDAIVLPDMLPVSVPSALLDQRPDIRAAEATLHQETADLGVAISNRLPQVTLTASVGSQSPDFHQLFSPTNGLWSLVNQAAQPIFDAGQLLHAQRAQRAALDAAGYAWRNTVVTAYQNVADVLVALQNDALSLRASVDAERASARSLSLASLQYKLGGVSYLSVLTAQQSYQNASLSLLRARALRYTDTIALFQALGGGWWHRSDVPPPPPGLLSSPLP</sequence>